<reference evidence="1 2" key="1">
    <citation type="journal article" date="2019" name="Sci. Rep.">
        <title>Orb-weaving spider Araneus ventricosus genome elucidates the spidroin gene catalogue.</title>
        <authorList>
            <person name="Kono N."/>
            <person name="Nakamura H."/>
            <person name="Ohtoshi R."/>
            <person name="Moran D.A.P."/>
            <person name="Shinohara A."/>
            <person name="Yoshida Y."/>
            <person name="Fujiwara M."/>
            <person name="Mori M."/>
            <person name="Tomita M."/>
            <person name="Arakawa K."/>
        </authorList>
    </citation>
    <scope>NUCLEOTIDE SEQUENCE [LARGE SCALE GENOMIC DNA]</scope>
</reference>
<dbReference type="Proteomes" id="UP000499080">
    <property type="component" value="Unassembled WGS sequence"/>
</dbReference>
<comment type="caution">
    <text evidence="1">The sequence shown here is derived from an EMBL/GenBank/DDBJ whole genome shotgun (WGS) entry which is preliminary data.</text>
</comment>
<evidence type="ECO:0000313" key="1">
    <source>
        <dbReference type="EMBL" id="GBM72021.1"/>
    </source>
</evidence>
<dbReference type="AlphaFoldDB" id="A0A4Y2I2P0"/>
<proteinExistence type="predicted"/>
<accession>A0A4Y2I2P0</accession>
<protein>
    <submittedName>
        <fullName evidence="1">Uncharacterized protein</fullName>
    </submittedName>
</protein>
<gene>
    <name evidence="1" type="ORF">AVEN_200637_1</name>
</gene>
<sequence length="133" mass="15145">MPAASETLECIWESGKSLFLLIESAALKKRTRANKSKPARAQNVCYQCYEPVRSLHRNDSPIVGKRHLQIFYGNVGGMEAIDPDLGDKLGHNFGDFRQMWQLRRQNEGPQKFFNFLAISIRNGDIQNSLDDSM</sequence>
<evidence type="ECO:0000313" key="2">
    <source>
        <dbReference type="Proteomes" id="UP000499080"/>
    </source>
</evidence>
<dbReference type="EMBL" id="BGPR01002351">
    <property type="protein sequence ID" value="GBM72021.1"/>
    <property type="molecule type" value="Genomic_DNA"/>
</dbReference>
<organism evidence="1 2">
    <name type="scientific">Araneus ventricosus</name>
    <name type="common">Orbweaver spider</name>
    <name type="synonym">Epeira ventricosa</name>
    <dbReference type="NCBI Taxonomy" id="182803"/>
    <lineage>
        <taxon>Eukaryota</taxon>
        <taxon>Metazoa</taxon>
        <taxon>Ecdysozoa</taxon>
        <taxon>Arthropoda</taxon>
        <taxon>Chelicerata</taxon>
        <taxon>Arachnida</taxon>
        <taxon>Araneae</taxon>
        <taxon>Araneomorphae</taxon>
        <taxon>Entelegynae</taxon>
        <taxon>Araneoidea</taxon>
        <taxon>Araneidae</taxon>
        <taxon>Araneus</taxon>
    </lineage>
</organism>
<name>A0A4Y2I2P0_ARAVE</name>
<keyword evidence="2" id="KW-1185">Reference proteome</keyword>